<gene>
    <name evidence="2" type="ORF">E8E13_010991</name>
</gene>
<evidence type="ECO:0000313" key="2">
    <source>
        <dbReference type="EMBL" id="KAF3006069.1"/>
    </source>
</evidence>
<keyword evidence="1" id="KW-1133">Transmembrane helix</keyword>
<protein>
    <submittedName>
        <fullName evidence="2">Uncharacterized protein</fullName>
    </submittedName>
</protein>
<comment type="caution">
    <text evidence="2">The sequence shown here is derived from an EMBL/GenBank/DDBJ whole genome shotgun (WGS) entry which is preliminary data.</text>
</comment>
<accession>A0A9P4WCR6</accession>
<keyword evidence="1" id="KW-0812">Transmembrane</keyword>
<dbReference type="Proteomes" id="UP000801428">
    <property type="component" value="Unassembled WGS sequence"/>
</dbReference>
<dbReference type="EMBL" id="SWKU01000006">
    <property type="protein sequence ID" value="KAF3006069.1"/>
    <property type="molecule type" value="Genomic_DNA"/>
</dbReference>
<reference evidence="2" key="1">
    <citation type="submission" date="2019-04" db="EMBL/GenBank/DDBJ databases">
        <title>Sequencing of skin fungus with MAO and IRED activity.</title>
        <authorList>
            <person name="Marsaioli A.J."/>
            <person name="Bonatto J.M.C."/>
            <person name="Reis Junior O."/>
        </authorList>
    </citation>
    <scope>NUCLEOTIDE SEQUENCE</scope>
    <source>
        <strain evidence="2">30M1</strain>
    </source>
</reference>
<organism evidence="2 3">
    <name type="scientific">Curvularia kusanoi</name>
    <name type="common">Cochliobolus kusanoi</name>
    <dbReference type="NCBI Taxonomy" id="90978"/>
    <lineage>
        <taxon>Eukaryota</taxon>
        <taxon>Fungi</taxon>
        <taxon>Dikarya</taxon>
        <taxon>Ascomycota</taxon>
        <taxon>Pezizomycotina</taxon>
        <taxon>Dothideomycetes</taxon>
        <taxon>Pleosporomycetidae</taxon>
        <taxon>Pleosporales</taxon>
        <taxon>Pleosporineae</taxon>
        <taxon>Pleosporaceae</taxon>
        <taxon>Curvularia</taxon>
    </lineage>
</organism>
<feature type="transmembrane region" description="Helical" evidence="1">
    <location>
        <begin position="102"/>
        <end position="130"/>
    </location>
</feature>
<proteinExistence type="predicted"/>
<name>A0A9P4WCR6_CURKU</name>
<evidence type="ECO:0000256" key="1">
    <source>
        <dbReference type="SAM" id="Phobius"/>
    </source>
</evidence>
<dbReference type="AlphaFoldDB" id="A0A9P4WCR6"/>
<sequence length="215" mass="23374">MTCPSGPSDKPIARIFTIMALPSSILPTATPVQQTKLLGLHSPPTSTLSSNPSPVPKMTINSLVLFTPSPSPSAEPGVTILTFPFPDPLPATSHPSAPVPSALTAGAIAGISIGIIAILTALAFFAFFFYRRHNRNKPQPDTEKLDVDAMIEARIQRARDMASKRWSQRQTIANRKRFEALKAKEKRNEKEMGVREIAKGKMVGNMETKKVDGDE</sequence>
<keyword evidence="1" id="KW-0472">Membrane</keyword>
<evidence type="ECO:0000313" key="3">
    <source>
        <dbReference type="Proteomes" id="UP000801428"/>
    </source>
</evidence>
<keyword evidence="3" id="KW-1185">Reference proteome</keyword>